<accession>A0A1M6Q8J0</accession>
<dbReference type="Pfam" id="PF20056">
    <property type="entry name" value="DUF6455"/>
    <property type="match status" value="1"/>
</dbReference>
<dbReference type="AlphaFoldDB" id="A0A1M6Q8J0"/>
<proteinExistence type="predicted"/>
<evidence type="ECO:0000313" key="3">
    <source>
        <dbReference type="Proteomes" id="UP000183982"/>
    </source>
</evidence>
<name>A0A1M6Q8J0_9RHOB</name>
<reference evidence="3" key="1">
    <citation type="submission" date="2016-11" db="EMBL/GenBank/DDBJ databases">
        <authorList>
            <person name="Varghese N."/>
            <person name="Submissions S."/>
        </authorList>
    </citation>
    <scope>NUCLEOTIDE SEQUENCE [LARGE SCALE GENOMIC DNA]</scope>
    <source>
        <strain evidence="3">DSM 100564</strain>
    </source>
</reference>
<dbReference type="OrthoDB" id="7961152at2"/>
<organism evidence="2 3">
    <name type="scientific">Shimia gijangensis</name>
    <dbReference type="NCBI Taxonomy" id="1470563"/>
    <lineage>
        <taxon>Bacteria</taxon>
        <taxon>Pseudomonadati</taxon>
        <taxon>Pseudomonadota</taxon>
        <taxon>Alphaproteobacteria</taxon>
        <taxon>Rhodobacterales</taxon>
        <taxon>Roseobacteraceae</taxon>
    </lineage>
</organism>
<feature type="domain" description="DUF6455" evidence="1">
    <location>
        <begin position="1"/>
        <end position="84"/>
    </location>
</feature>
<dbReference type="EMBL" id="FQZQ01000020">
    <property type="protein sequence ID" value="SHK16589.1"/>
    <property type="molecule type" value="Genomic_DNA"/>
</dbReference>
<evidence type="ECO:0000313" key="2">
    <source>
        <dbReference type="EMBL" id="SHK16589.1"/>
    </source>
</evidence>
<dbReference type="RefSeq" id="WP_073255122.1">
    <property type="nucleotide sequence ID" value="NZ_FQZQ01000020.1"/>
</dbReference>
<dbReference type="Proteomes" id="UP000183982">
    <property type="component" value="Unassembled WGS sequence"/>
</dbReference>
<protein>
    <recommendedName>
        <fullName evidence="1">DUF6455 domain-containing protein</fullName>
    </recommendedName>
</protein>
<evidence type="ECO:0000259" key="1">
    <source>
        <dbReference type="Pfam" id="PF20056"/>
    </source>
</evidence>
<keyword evidence="3" id="KW-1185">Reference proteome</keyword>
<dbReference type="STRING" id="1470563.SAMN05444000_12073"/>
<dbReference type="InterPro" id="IPR045601">
    <property type="entry name" value="DUF6455"/>
</dbReference>
<gene>
    <name evidence="2" type="ORF">SAMN05444000_12073</name>
</gene>
<sequence>MTKPDVLKRHASLLDRTAARLGLDLEEEVLAGHLEFDEIADAVLRCVSCANPEDCAHWLDRDVSTEKASPVYCRNRELLQRLQEAEK</sequence>